<gene>
    <name evidence="1" type="ORF">CK240_13090</name>
</gene>
<dbReference type="Gene3D" id="3.40.50.1000">
    <property type="entry name" value="HAD superfamily/HAD-like"/>
    <property type="match status" value="1"/>
</dbReference>
<dbReference type="InterPro" id="IPR023214">
    <property type="entry name" value="HAD_sf"/>
</dbReference>
<protein>
    <submittedName>
        <fullName evidence="1">Phosphoserine phosphatase</fullName>
    </submittedName>
</protein>
<dbReference type="Proteomes" id="UP000218023">
    <property type="component" value="Unassembled WGS sequence"/>
</dbReference>
<reference evidence="1 2" key="1">
    <citation type="submission" date="2017-09" db="EMBL/GenBank/DDBJ databases">
        <title>Paracoccus alkalisoli sp. nov., isolated from saline alkaline soil.</title>
        <authorList>
            <person name="Dong X."/>
            <person name="Zhang G."/>
        </authorList>
    </citation>
    <scope>NUCLEOTIDE SEQUENCE [LARGE SCALE GENOMIC DNA]</scope>
    <source>
        <strain evidence="1 2">WN007</strain>
    </source>
</reference>
<comment type="caution">
    <text evidence="1">The sequence shown here is derived from an EMBL/GenBank/DDBJ whole genome shotgun (WGS) entry which is preliminary data.</text>
</comment>
<name>A0A2A2GH67_9RHOB</name>
<dbReference type="EMBL" id="NSJZ01000013">
    <property type="protein sequence ID" value="PAU96550.1"/>
    <property type="molecule type" value="Genomic_DNA"/>
</dbReference>
<organism evidence="1 2">
    <name type="scientific">Paracoccus salipaludis</name>
    <dbReference type="NCBI Taxonomy" id="2032623"/>
    <lineage>
        <taxon>Bacteria</taxon>
        <taxon>Pseudomonadati</taxon>
        <taxon>Pseudomonadota</taxon>
        <taxon>Alphaproteobacteria</taxon>
        <taxon>Rhodobacterales</taxon>
        <taxon>Paracoccaceae</taxon>
        <taxon>Paracoccus</taxon>
    </lineage>
</organism>
<proteinExistence type="predicted"/>
<dbReference type="OrthoDB" id="9799365at2"/>
<evidence type="ECO:0000313" key="2">
    <source>
        <dbReference type="Proteomes" id="UP000218023"/>
    </source>
</evidence>
<sequence length="310" mass="34354">MTDHPLPSWRNGPARTAILDFVARVTAENGPDHVPQPERIAVFDNDGTLWCEQPYQVQVFFLTDRVRELAAKDPALAARQPFKAFLEGDHATLHALGKQGIQELFFATHAGMTEDEFAVLARDWLARAKHPKLGRTFPQLTYQPQLELLDFLRANGFKIFVASGGGMDLIRAFSEDTYGIPPEQIIGSSMKLRFEAGDAGVSIVKLGELNSFDDREEKVVNIGLHIGRRPIFCFGNSDGDLAMLRYTLAGKGARLGLLLHHDDAEREFAYDRDFPLSPLVEALEKADAYGITVVSMQNAWSTVFPDAAAP</sequence>
<accession>A0A2A2GH67</accession>
<dbReference type="Pfam" id="PF12710">
    <property type="entry name" value="HAD"/>
    <property type="match status" value="1"/>
</dbReference>
<dbReference type="SUPFAM" id="SSF56784">
    <property type="entry name" value="HAD-like"/>
    <property type="match status" value="1"/>
</dbReference>
<dbReference type="AlphaFoldDB" id="A0A2A2GH67"/>
<keyword evidence="2" id="KW-1185">Reference proteome</keyword>
<evidence type="ECO:0000313" key="1">
    <source>
        <dbReference type="EMBL" id="PAU96550.1"/>
    </source>
</evidence>
<dbReference type="InterPro" id="IPR036412">
    <property type="entry name" value="HAD-like_sf"/>
</dbReference>